<dbReference type="AlphaFoldDB" id="A0A174JHZ1"/>
<proteinExistence type="predicted"/>
<evidence type="ECO:0000313" key="2">
    <source>
        <dbReference type="EMBL" id="CUO96815.1"/>
    </source>
</evidence>
<dbReference type="Proteomes" id="UP000095657">
    <property type="component" value="Unassembled WGS sequence"/>
</dbReference>
<organism evidence="2 3">
    <name type="scientific">Bacteroides caccae</name>
    <dbReference type="NCBI Taxonomy" id="47678"/>
    <lineage>
        <taxon>Bacteria</taxon>
        <taxon>Pseudomonadati</taxon>
        <taxon>Bacteroidota</taxon>
        <taxon>Bacteroidia</taxon>
        <taxon>Bacteroidales</taxon>
        <taxon>Bacteroidaceae</taxon>
        <taxon>Bacteroides</taxon>
    </lineage>
</organism>
<dbReference type="Gene3D" id="2.60.40.2620">
    <property type="entry name" value="Fimbrillin-like"/>
    <property type="match status" value="1"/>
</dbReference>
<dbReference type="CDD" id="cd13121">
    <property type="entry name" value="BF2867_like_C"/>
    <property type="match status" value="1"/>
</dbReference>
<dbReference type="Gene3D" id="2.60.40.2630">
    <property type="match status" value="1"/>
</dbReference>
<dbReference type="NCBIfam" id="TIGR02145">
    <property type="entry name" value="Fib_succ_major"/>
    <property type="match status" value="1"/>
</dbReference>
<evidence type="ECO:0000259" key="1">
    <source>
        <dbReference type="Pfam" id="PF09603"/>
    </source>
</evidence>
<dbReference type="Pfam" id="PF09603">
    <property type="entry name" value="Fib_succ_major"/>
    <property type="match status" value="1"/>
</dbReference>
<accession>A0A174JHZ1</accession>
<protein>
    <submittedName>
        <fullName evidence="2">Lipoprotein</fullName>
    </submittedName>
</protein>
<dbReference type="InterPro" id="IPR025049">
    <property type="entry name" value="Mfa-like_1"/>
</dbReference>
<reference evidence="2 3" key="1">
    <citation type="submission" date="2015-09" db="EMBL/GenBank/DDBJ databases">
        <authorList>
            <consortium name="Pathogen Informatics"/>
        </authorList>
    </citation>
    <scope>NUCLEOTIDE SEQUENCE [LARGE SCALE GENOMIC DNA]</scope>
    <source>
        <strain evidence="2 3">2789STDY5834880</strain>
    </source>
</reference>
<dbReference type="InterPro" id="IPR011871">
    <property type="entry name" value="Fib_succ_major"/>
</dbReference>
<dbReference type="EMBL" id="CZAI01000002">
    <property type="protein sequence ID" value="CUO96815.1"/>
    <property type="molecule type" value="Genomic_DNA"/>
</dbReference>
<dbReference type="STRING" id="47678.ERS852494_01225"/>
<evidence type="ECO:0000313" key="3">
    <source>
        <dbReference type="Proteomes" id="UP000095657"/>
    </source>
</evidence>
<dbReference type="InterPro" id="IPR042278">
    <property type="entry name" value="Mfa-like_1_N"/>
</dbReference>
<keyword evidence="2" id="KW-0449">Lipoprotein</keyword>
<sequence length="634" mass="70202">MKVFHYLPKNIGSFAIFSILLTACVNHISEENEAIIADGNIPLKFVTDIHELTNTRIVGNSFEEGEGVGLFALAGSTTMQEERYVDNLHFVRSSGGEFLSDELVYYPDDGVTLNLVSYYPYRQEGVAIGESTMSVSVETNQEVAADYSRSDFLVAIRDGVSASIDAIPLTYNHKFFRLKIAIVPGEGGNVEDLLAADPHLSVSGFYTKAIYDFQKQSYSDYSEENVIIPAGVWQIEAEKKLIGKELILIPQEVMAGYQYVTLEVEGKQYISLLPSTLNLQEGKQRELEITFVAAEDILMNKVSGEISDWKGDETDHAESENLHKYIDVSKLTFAKSNVYKVLNAGKQVAEICKEYLVTPYFSSQAIVAYPMKNDATADLSQGVVVQLLGQSGKVHGGKVSWNIDEHSLTYIAGTLPVYNNIYVLANGKVTLSITEADDVLQVLALDDVARDVRGGVIHNYPLVKIGTQYWMRNNLEAALFANGDEIPKLNEVTENAVGYLLSCTNNYLYTASVALSPDFLPLHWNIPNWEDWNILNSYLKGDVSLLKSGEWVSIDGAEVLPVNNGSGFNGLPVGMYSYPDLSVLEGKFLGYWTLDDTNTEMAESVFFLKSNANTMETATSAVERKAFSIRCIRK</sequence>
<name>A0A174JHZ1_9BACE</name>
<dbReference type="Pfam" id="PF13149">
    <property type="entry name" value="Mfa_like_1"/>
    <property type="match status" value="1"/>
</dbReference>
<gene>
    <name evidence="2" type="ORF">ERS852494_01225</name>
</gene>
<dbReference type="CDD" id="cd13120">
    <property type="entry name" value="BF2867_like_N"/>
    <property type="match status" value="1"/>
</dbReference>
<dbReference type="RefSeq" id="WP_055170580.1">
    <property type="nucleotide sequence ID" value="NZ_CZAI01000002.1"/>
</dbReference>
<feature type="domain" description="Fibrobacter succinogenes major paralogous" evidence="1">
    <location>
        <begin position="463"/>
        <end position="633"/>
    </location>
</feature>
<dbReference type="PROSITE" id="PS51257">
    <property type="entry name" value="PROKAR_LIPOPROTEIN"/>
    <property type="match status" value="1"/>
</dbReference>